<protein>
    <submittedName>
        <fullName evidence="3">Uncharacterized protein</fullName>
    </submittedName>
</protein>
<dbReference type="KEGG" id="obi:106874151"/>
<feature type="region of interest" description="Disordered" evidence="2">
    <location>
        <begin position="330"/>
        <end position="386"/>
    </location>
</feature>
<dbReference type="InterPro" id="IPR039499">
    <property type="entry name" value="LURA1/LRA25"/>
</dbReference>
<dbReference type="EMBL" id="KQ420023">
    <property type="protein sequence ID" value="KOF81621.1"/>
    <property type="molecule type" value="Genomic_DNA"/>
</dbReference>
<dbReference type="OrthoDB" id="9948935at2759"/>
<feature type="compositionally biased region" description="Polar residues" evidence="2">
    <location>
        <begin position="334"/>
        <end position="345"/>
    </location>
</feature>
<evidence type="ECO:0000313" key="3">
    <source>
        <dbReference type="EMBL" id="KOF81621.1"/>
    </source>
</evidence>
<feature type="region of interest" description="Disordered" evidence="2">
    <location>
        <begin position="1"/>
        <end position="28"/>
    </location>
</feature>
<dbReference type="AlphaFoldDB" id="A0A0L8GX71"/>
<sequence>MANIGDGRPCNGMPCLMEQDEDPKEQSELSKTLADYQAARERINSRLHKIRLELSEIRDQDVKLLKQLIQISETIKKLSDDRLSKRRTWYGQRQSICSETSDMYLDLVSRSPDLDEFREAMIFRQFSEPTSFSREIYLDPTASTAIFDASVHLSNGNHSKEPQQNWGMDLSKVPLRHRPHSVSIVCEKTYSMDSSQEWLFKNDKSYAELLERSIRLWKSKRCDSQSDENDEKVLSLINEYMKSDQKQKSISDQIKCLSKDDTSKKDYCDEAESAAAEATETESETANFIGDKDVVRSLSRSSGTSFNLCRRSDSVEKLEEENVVRKNVEKDVDSQVSSKTTHNLFSSISNSSNSRNHSNNTNTNTNVTVPPQPTQQSVVSEVKNIR</sequence>
<name>A0A0L8GX71_OCTBM</name>
<gene>
    <name evidence="3" type="ORF">OCBIM_22026302mg</name>
</gene>
<keyword evidence="1" id="KW-0175">Coiled coil</keyword>
<accession>A0A0L8GX71</accession>
<organism evidence="3">
    <name type="scientific">Octopus bimaculoides</name>
    <name type="common">California two-spotted octopus</name>
    <dbReference type="NCBI Taxonomy" id="37653"/>
    <lineage>
        <taxon>Eukaryota</taxon>
        <taxon>Metazoa</taxon>
        <taxon>Spiralia</taxon>
        <taxon>Lophotrochozoa</taxon>
        <taxon>Mollusca</taxon>
        <taxon>Cephalopoda</taxon>
        <taxon>Coleoidea</taxon>
        <taxon>Octopodiformes</taxon>
        <taxon>Octopoda</taxon>
        <taxon>Incirrata</taxon>
        <taxon>Octopodidae</taxon>
        <taxon>Octopus</taxon>
    </lineage>
</organism>
<dbReference type="Pfam" id="PF14854">
    <property type="entry name" value="LURAP"/>
    <property type="match status" value="1"/>
</dbReference>
<evidence type="ECO:0000256" key="1">
    <source>
        <dbReference type="SAM" id="Coils"/>
    </source>
</evidence>
<dbReference type="EMBL" id="KQ420023">
    <property type="protein sequence ID" value="KOF81620.1"/>
    <property type="molecule type" value="Genomic_DNA"/>
</dbReference>
<feature type="compositionally biased region" description="Low complexity" evidence="2">
    <location>
        <begin position="346"/>
        <end position="386"/>
    </location>
</feature>
<proteinExistence type="predicted"/>
<reference evidence="3" key="1">
    <citation type="submission" date="2015-07" db="EMBL/GenBank/DDBJ databases">
        <title>MeaNS - Measles Nucleotide Surveillance Program.</title>
        <authorList>
            <person name="Tran T."/>
            <person name="Druce J."/>
        </authorList>
    </citation>
    <scope>NUCLEOTIDE SEQUENCE</scope>
    <source>
        <strain evidence="3">UCB-OBI-ISO-001</strain>
        <tissue evidence="3">Gonad</tissue>
    </source>
</reference>
<feature type="coiled-coil region" evidence="1">
    <location>
        <begin position="33"/>
        <end position="60"/>
    </location>
</feature>
<evidence type="ECO:0000256" key="2">
    <source>
        <dbReference type="SAM" id="MobiDB-lite"/>
    </source>
</evidence>